<evidence type="ECO:0000256" key="1">
    <source>
        <dbReference type="ARBA" id="ARBA00004980"/>
    </source>
</evidence>
<keyword evidence="8 11" id="KW-0786">Thiamine pyrophosphate</keyword>
<dbReference type="InterPro" id="IPR020826">
    <property type="entry name" value="Transketolase_BS"/>
</dbReference>
<keyword evidence="9 11" id="KW-0414">Isoprene biosynthesis</keyword>
<evidence type="ECO:0000313" key="13">
    <source>
        <dbReference type="EMBL" id="GLG89448.1"/>
    </source>
</evidence>
<gene>
    <name evidence="11 13" type="primary">dxs</name>
    <name evidence="13" type="ORF">Selli2_08750</name>
</gene>
<dbReference type="SUPFAM" id="SSF52518">
    <property type="entry name" value="Thiamin diphosphate-binding fold (THDP-binding)"/>
    <property type="match status" value="2"/>
</dbReference>
<name>A0A9W6C8N3_9FIRM</name>
<organism evidence="13 14">
    <name type="scientific">Sellimonas catena</name>
    <dbReference type="NCBI Taxonomy" id="2994035"/>
    <lineage>
        <taxon>Bacteria</taxon>
        <taxon>Bacillati</taxon>
        <taxon>Bacillota</taxon>
        <taxon>Clostridia</taxon>
        <taxon>Lachnospirales</taxon>
        <taxon>Lachnospiraceae</taxon>
        <taxon>Sellimonas</taxon>
    </lineage>
</organism>
<feature type="binding site" evidence="11">
    <location>
        <position position="365"/>
    </location>
    <ligand>
        <name>thiamine diphosphate</name>
        <dbReference type="ChEBI" id="CHEBI:58937"/>
    </ligand>
</feature>
<dbReference type="InterPro" id="IPR033248">
    <property type="entry name" value="Transketolase_C"/>
</dbReference>
<dbReference type="RefSeq" id="WP_191434593.1">
    <property type="nucleotide sequence ID" value="NZ_BSCH01000004.1"/>
</dbReference>
<dbReference type="Pfam" id="PF02780">
    <property type="entry name" value="Transketolase_C"/>
    <property type="match status" value="1"/>
</dbReference>
<evidence type="ECO:0000256" key="10">
    <source>
        <dbReference type="ARBA" id="ARBA00055605"/>
    </source>
</evidence>
<dbReference type="Pfam" id="PF13292">
    <property type="entry name" value="DXP_synthase_N"/>
    <property type="match status" value="1"/>
</dbReference>
<feature type="binding site" evidence="11">
    <location>
        <position position="72"/>
    </location>
    <ligand>
        <name>thiamine diphosphate</name>
        <dbReference type="ChEBI" id="CHEBI:58937"/>
    </ligand>
</feature>
<dbReference type="AlphaFoldDB" id="A0A9W6C8N3"/>
<dbReference type="InterPro" id="IPR005475">
    <property type="entry name" value="Transketolase-like_Pyr-bd"/>
</dbReference>
<dbReference type="PANTHER" id="PTHR43322:SF5">
    <property type="entry name" value="1-DEOXY-D-XYLULOSE-5-PHOSPHATE SYNTHASE, CHLOROPLASTIC"/>
    <property type="match status" value="1"/>
</dbReference>
<feature type="binding site" evidence="11">
    <location>
        <position position="284"/>
    </location>
    <ligand>
        <name>thiamine diphosphate</name>
        <dbReference type="ChEBI" id="CHEBI:58937"/>
    </ligand>
</feature>
<evidence type="ECO:0000256" key="9">
    <source>
        <dbReference type="ARBA" id="ARBA00023229"/>
    </source>
</evidence>
<keyword evidence="5 11" id="KW-0479">Metal-binding</keyword>
<evidence type="ECO:0000256" key="5">
    <source>
        <dbReference type="ARBA" id="ARBA00022723"/>
    </source>
</evidence>
<dbReference type="GO" id="GO:0030976">
    <property type="term" value="F:thiamine pyrophosphate binding"/>
    <property type="evidence" value="ECO:0007669"/>
    <property type="project" value="UniProtKB-UniRule"/>
</dbReference>
<dbReference type="Proteomes" id="UP001145094">
    <property type="component" value="Unassembled WGS sequence"/>
</dbReference>
<dbReference type="PROSITE" id="PS00802">
    <property type="entry name" value="TRANSKETOLASE_2"/>
    <property type="match status" value="1"/>
</dbReference>
<dbReference type="FunFam" id="3.40.50.970:FF:000005">
    <property type="entry name" value="1-deoxy-D-xylulose-5-phosphate synthase"/>
    <property type="match status" value="1"/>
</dbReference>
<comment type="function">
    <text evidence="10 11">Catalyzes the acyloin condensation reaction between C atoms 2 and 3 of pyruvate and glyceraldehyde 3-phosphate to yield 1-deoxy-D-xylulose-5-phosphate (DXP).</text>
</comment>
<dbReference type="PROSITE" id="PS00801">
    <property type="entry name" value="TRANSKETOLASE_1"/>
    <property type="match status" value="1"/>
</dbReference>
<dbReference type="PANTHER" id="PTHR43322">
    <property type="entry name" value="1-D-DEOXYXYLULOSE 5-PHOSPHATE SYNTHASE-RELATED"/>
    <property type="match status" value="1"/>
</dbReference>
<dbReference type="EMBL" id="BSCH01000004">
    <property type="protein sequence ID" value="GLG89448.1"/>
    <property type="molecule type" value="Genomic_DNA"/>
</dbReference>
<dbReference type="SMART" id="SM00861">
    <property type="entry name" value="Transket_pyr"/>
    <property type="match status" value="1"/>
</dbReference>
<comment type="cofactor">
    <cofactor evidence="11">
        <name>thiamine diphosphate</name>
        <dbReference type="ChEBI" id="CHEBI:58937"/>
    </cofactor>
    <text evidence="11">Binds 1 thiamine pyrophosphate per subunit.</text>
</comment>
<evidence type="ECO:0000313" key="14">
    <source>
        <dbReference type="Proteomes" id="UP001145094"/>
    </source>
</evidence>
<dbReference type="InterPro" id="IPR009014">
    <property type="entry name" value="Transketo_C/PFOR_II"/>
</dbReference>
<dbReference type="Gene3D" id="3.40.50.970">
    <property type="match status" value="2"/>
</dbReference>
<dbReference type="FunFam" id="3.40.50.920:FF:000002">
    <property type="entry name" value="1-deoxy-D-xylulose-5-phosphate synthase"/>
    <property type="match status" value="1"/>
</dbReference>
<dbReference type="Gene3D" id="3.40.50.920">
    <property type="match status" value="1"/>
</dbReference>
<dbReference type="NCBIfam" id="TIGR00204">
    <property type="entry name" value="dxs"/>
    <property type="match status" value="1"/>
</dbReference>
<evidence type="ECO:0000256" key="3">
    <source>
        <dbReference type="ARBA" id="ARBA00011738"/>
    </source>
</evidence>
<protein>
    <recommendedName>
        <fullName evidence="11">1-deoxy-D-xylulose-5-phosphate synthase</fullName>
        <ecNumber evidence="11">2.2.1.7</ecNumber>
    </recommendedName>
    <alternativeName>
        <fullName evidence="11">1-deoxyxylulose-5-phosphate synthase</fullName>
        <shortName evidence="11">DXP synthase</shortName>
        <shortName evidence="11">DXPS</shortName>
    </alternativeName>
</protein>
<evidence type="ECO:0000256" key="7">
    <source>
        <dbReference type="ARBA" id="ARBA00022977"/>
    </source>
</evidence>
<evidence type="ECO:0000256" key="8">
    <source>
        <dbReference type="ARBA" id="ARBA00023052"/>
    </source>
</evidence>
<evidence type="ECO:0000256" key="6">
    <source>
        <dbReference type="ARBA" id="ARBA00022842"/>
    </source>
</evidence>
<evidence type="ECO:0000259" key="12">
    <source>
        <dbReference type="SMART" id="SM00861"/>
    </source>
</evidence>
<comment type="pathway">
    <text evidence="1 11">Metabolic intermediate biosynthesis; 1-deoxy-D-xylulose 5-phosphate biosynthesis; 1-deoxy-D-xylulose 5-phosphate from D-glyceraldehyde 3-phosphate and pyruvate: step 1/1.</text>
</comment>
<evidence type="ECO:0000256" key="4">
    <source>
        <dbReference type="ARBA" id="ARBA00022679"/>
    </source>
</evidence>
<dbReference type="InterPro" id="IPR005477">
    <property type="entry name" value="Dxylulose-5-P_synthase"/>
</dbReference>
<feature type="domain" description="Transketolase-like pyrimidine-binding" evidence="12">
    <location>
        <begin position="314"/>
        <end position="479"/>
    </location>
</feature>
<dbReference type="GO" id="GO:0019288">
    <property type="term" value="P:isopentenyl diphosphate biosynthetic process, methylerythritol 4-phosphate pathway"/>
    <property type="evidence" value="ECO:0007669"/>
    <property type="project" value="TreeGrafter"/>
</dbReference>
<evidence type="ECO:0000256" key="2">
    <source>
        <dbReference type="ARBA" id="ARBA00011081"/>
    </source>
</evidence>
<sequence>MVLERIQKENDIQNIAKDELPVLAQEIREFLVEKISRTGGHLASNLGVVELTIAMHLCFHLPEDKMIWDVGHQSYTHKILTGRREGFDELRKYGGMSGFPKRNESKCDAFNTGHSSTSISAGLGYVEARDIRGEDYYVISVIGDGALTGGMAFEALNNASNLKTNFIIVLNDNQMSISQNVGGMSWYLDEIRTADAYTNLKKSLEKAIRKIPSGGDQIMNHLRKTKSSIKQLFVPGMFFEDMGITYLGPVDGHNIKELVRAFHEAKKVQGPVLLHVLTKKGKGYLPAEEEPSRFHGTEPFDIRTGKPLKKKEKDTYTDVFAKVMYEMGAKEPSLVALTAAMEDGTGLASFHRKYKERFFDVGIAEGHAVTFAAGLAAGGLKPVFAVYSSFLQRGFDQIIHDVALQNLPVVFAVDRGGLVGSDGETHQGIFDLSYLSMIPNMTVMSPKNKWEFADMIRFAIGFTKGPVAIRYPRGTAYDGYREFRPTIEYGKSEAVFEEEDIALISVGHMFETAAKVREKLKEAGLNASLINARFVKPLDEERIAKLAEDHRLLVTIEENVESGGFGERVLEFANRMALDVRILNITLPDDYIEHGSVDMLRKEVMLDEESILKKVLTVYAGMQHEIAMKKGDQ</sequence>
<proteinExistence type="inferred from homology"/>
<comment type="cofactor">
    <cofactor evidence="11">
        <name>Mg(2+)</name>
        <dbReference type="ChEBI" id="CHEBI:18420"/>
    </cofactor>
    <text evidence="11">Binds 1 Mg(2+) ion per subunit.</text>
</comment>
<reference evidence="13" key="2">
    <citation type="submission" date="2022-11" db="EMBL/GenBank/DDBJ databases">
        <title>Draft genome sequence of Sellimonas catena strain 18CBH55.</title>
        <authorList>
            <person name="Atsushi H."/>
            <person name="Moriya O."/>
            <person name="Mitsuo S."/>
        </authorList>
    </citation>
    <scope>NUCLEOTIDE SEQUENCE</scope>
    <source>
        <strain evidence="13">18CBH55</strain>
    </source>
</reference>
<dbReference type="GO" id="GO:0008661">
    <property type="term" value="F:1-deoxy-D-xylulose-5-phosphate synthase activity"/>
    <property type="evidence" value="ECO:0007669"/>
    <property type="project" value="UniProtKB-UniRule"/>
</dbReference>
<dbReference type="CDD" id="cd07033">
    <property type="entry name" value="TPP_PYR_DXS_TK_like"/>
    <property type="match status" value="1"/>
</dbReference>
<dbReference type="GO" id="GO:0016114">
    <property type="term" value="P:terpenoid biosynthetic process"/>
    <property type="evidence" value="ECO:0007669"/>
    <property type="project" value="UniProtKB-UniRule"/>
</dbReference>
<dbReference type="CDD" id="cd02007">
    <property type="entry name" value="TPP_DXS"/>
    <property type="match status" value="1"/>
</dbReference>
<feature type="binding site" evidence="11">
    <location>
        <position position="173"/>
    </location>
    <ligand>
        <name>thiamine diphosphate</name>
        <dbReference type="ChEBI" id="CHEBI:58937"/>
    </ligand>
</feature>
<comment type="similarity">
    <text evidence="2 11">Belongs to the transketolase family. DXPS subfamily.</text>
</comment>
<reference evidence="13" key="1">
    <citation type="submission" date="2022-11" db="EMBL/GenBank/DDBJ databases">
        <title>Draft genome sequence of Sellimonas catena strain 18CBH55.</title>
        <authorList>
            <person name="Hisatomi A."/>
            <person name="Ohkuma M."/>
            <person name="Sakamoto M."/>
        </authorList>
    </citation>
    <scope>NUCLEOTIDE SEQUENCE</scope>
    <source>
        <strain evidence="13">18CBH55</strain>
    </source>
</reference>
<dbReference type="Pfam" id="PF02779">
    <property type="entry name" value="Transket_pyr"/>
    <property type="match status" value="1"/>
</dbReference>
<keyword evidence="6 11" id="KW-0460">Magnesium</keyword>
<dbReference type="GO" id="GO:0005829">
    <property type="term" value="C:cytosol"/>
    <property type="evidence" value="ECO:0007669"/>
    <property type="project" value="TreeGrafter"/>
</dbReference>
<feature type="binding site" evidence="11">
    <location>
        <position position="144"/>
    </location>
    <ligand>
        <name>Mg(2+)</name>
        <dbReference type="ChEBI" id="CHEBI:18420"/>
    </ligand>
</feature>
<comment type="catalytic activity">
    <reaction evidence="11">
        <text>D-glyceraldehyde 3-phosphate + pyruvate + H(+) = 1-deoxy-D-xylulose 5-phosphate + CO2</text>
        <dbReference type="Rhea" id="RHEA:12605"/>
        <dbReference type="ChEBI" id="CHEBI:15361"/>
        <dbReference type="ChEBI" id="CHEBI:15378"/>
        <dbReference type="ChEBI" id="CHEBI:16526"/>
        <dbReference type="ChEBI" id="CHEBI:57792"/>
        <dbReference type="ChEBI" id="CHEBI:59776"/>
        <dbReference type="EC" id="2.2.1.7"/>
    </reaction>
</comment>
<keyword evidence="7 11" id="KW-0784">Thiamine biosynthesis</keyword>
<dbReference type="InterPro" id="IPR049557">
    <property type="entry name" value="Transketolase_CS"/>
</dbReference>
<reference evidence="13" key="3">
    <citation type="journal article" date="2023" name="Int. J. Syst. Evol. Microbiol.">
        <title>Sellimonas catena sp. nov., isolated from human faeces.</title>
        <authorList>
            <person name="Hisatomi A."/>
            <person name="Ohkuma M."/>
            <person name="Sakamoto M."/>
        </authorList>
    </citation>
    <scope>NUCLEOTIDE SEQUENCE</scope>
    <source>
        <strain evidence="13">18CBH55</strain>
    </source>
</reference>
<dbReference type="GO" id="GO:0000287">
    <property type="term" value="F:magnesium ion binding"/>
    <property type="evidence" value="ECO:0007669"/>
    <property type="project" value="UniProtKB-UniRule"/>
</dbReference>
<accession>A0A9W6C8N3</accession>
<feature type="binding site" evidence="11">
    <location>
        <begin position="145"/>
        <end position="146"/>
    </location>
    <ligand>
        <name>thiamine diphosphate</name>
        <dbReference type="ChEBI" id="CHEBI:58937"/>
    </ligand>
</feature>
<dbReference type="HAMAP" id="MF_00315">
    <property type="entry name" value="DXP_synth"/>
    <property type="match status" value="1"/>
</dbReference>
<dbReference type="NCBIfam" id="NF003933">
    <property type="entry name" value="PRK05444.2-2"/>
    <property type="match status" value="1"/>
</dbReference>
<dbReference type="InterPro" id="IPR029061">
    <property type="entry name" value="THDP-binding"/>
</dbReference>
<comment type="caution">
    <text evidence="13">The sequence shown here is derived from an EMBL/GenBank/DDBJ whole genome shotgun (WGS) entry which is preliminary data.</text>
</comment>
<keyword evidence="4 11" id="KW-0808">Transferase</keyword>
<evidence type="ECO:0000256" key="11">
    <source>
        <dbReference type="HAMAP-Rule" id="MF_00315"/>
    </source>
</evidence>
<feature type="binding site" evidence="11">
    <location>
        <begin position="113"/>
        <end position="115"/>
    </location>
    <ligand>
        <name>thiamine diphosphate</name>
        <dbReference type="ChEBI" id="CHEBI:58937"/>
    </ligand>
</feature>
<feature type="binding site" evidence="11">
    <location>
        <position position="173"/>
    </location>
    <ligand>
        <name>Mg(2+)</name>
        <dbReference type="ChEBI" id="CHEBI:18420"/>
    </ligand>
</feature>
<dbReference type="GO" id="GO:0009228">
    <property type="term" value="P:thiamine biosynthetic process"/>
    <property type="evidence" value="ECO:0007669"/>
    <property type="project" value="UniProtKB-UniRule"/>
</dbReference>
<dbReference type="SUPFAM" id="SSF52922">
    <property type="entry name" value="TK C-terminal domain-like"/>
    <property type="match status" value="1"/>
</dbReference>
<dbReference type="EC" id="2.2.1.7" evidence="11"/>
<comment type="subunit">
    <text evidence="3 11">Homodimer.</text>
</comment>